<gene>
    <name evidence="7" type="ORF">JOC27_001702</name>
</gene>
<evidence type="ECO:0000256" key="3">
    <source>
        <dbReference type="ARBA" id="ARBA00022777"/>
    </source>
</evidence>
<keyword evidence="4" id="KW-0067">ATP-binding</keyword>
<dbReference type="PANTHER" id="PTHR41299">
    <property type="entry name" value="THIAMINE PYROPHOSPHOKINASE"/>
    <property type="match status" value="1"/>
</dbReference>
<dbReference type="Pfam" id="PF04265">
    <property type="entry name" value="TPK_B1_binding"/>
    <property type="match status" value="1"/>
</dbReference>
<feature type="domain" description="Thiamin pyrophosphokinase thiamin-binding" evidence="6">
    <location>
        <begin position="143"/>
        <end position="209"/>
    </location>
</feature>
<keyword evidence="8" id="KW-1185">Reference proteome</keyword>
<dbReference type="SUPFAM" id="SSF63862">
    <property type="entry name" value="Thiamin pyrophosphokinase, substrate-binding domain"/>
    <property type="match status" value="1"/>
</dbReference>
<keyword evidence="3" id="KW-0418">Kinase</keyword>
<dbReference type="NCBIfam" id="TIGR01378">
    <property type="entry name" value="thi_PPkinase"/>
    <property type="match status" value="1"/>
</dbReference>
<evidence type="ECO:0000256" key="4">
    <source>
        <dbReference type="ARBA" id="ARBA00022840"/>
    </source>
</evidence>
<evidence type="ECO:0000313" key="7">
    <source>
        <dbReference type="EMBL" id="MBM7658249.1"/>
    </source>
</evidence>
<organism evidence="7 8">
    <name type="scientific">Sporolactobacillus spathodeae</name>
    <dbReference type="NCBI Taxonomy" id="1465502"/>
    <lineage>
        <taxon>Bacteria</taxon>
        <taxon>Bacillati</taxon>
        <taxon>Bacillota</taxon>
        <taxon>Bacilli</taxon>
        <taxon>Bacillales</taxon>
        <taxon>Sporolactobacillaceae</taxon>
        <taxon>Sporolactobacillus</taxon>
    </lineage>
</organism>
<dbReference type="EMBL" id="JAFBEV010000014">
    <property type="protein sequence ID" value="MBM7658249.1"/>
    <property type="molecule type" value="Genomic_DNA"/>
</dbReference>
<dbReference type="PANTHER" id="PTHR41299:SF1">
    <property type="entry name" value="THIAMINE PYROPHOSPHOKINASE"/>
    <property type="match status" value="1"/>
</dbReference>
<comment type="caution">
    <text evidence="7">The sequence shown here is derived from an EMBL/GenBank/DDBJ whole genome shotgun (WGS) entry which is preliminary data.</text>
</comment>
<evidence type="ECO:0000256" key="5">
    <source>
        <dbReference type="NCBIfam" id="TIGR01378"/>
    </source>
</evidence>
<evidence type="ECO:0000256" key="1">
    <source>
        <dbReference type="ARBA" id="ARBA00022679"/>
    </source>
</evidence>
<dbReference type="InterPro" id="IPR053149">
    <property type="entry name" value="TPK"/>
</dbReference>
<dbReference type="InterPro" id="IPR007371">
    <property type="entry name" value="TPK_catalytic"/>
</dbReference>
<dbReference type="Proteomes" id="UP000823201">
    <property type="component" value="Unassembled WGS sequence"/>
</dbReference>
<accession>A0ABS2Q8Z9</accession>
<evidence type="ECO:0000256" key="2">
    <source>
        <dbReference type="ARBA" id="ARBA00022741"/>
    </source>
</evidence>
<dbReference type="CDD" id="cd07995">
    <property type="entry name" value="TPK"/>
    <property type="match status" value="1"/>
</dbReference>
<dbReference type="Pfam" id="PF04263">
    <property type="entry name" value="TPK_catalytic"/>
    <property type="match status" value="1"/>
</dbReference>
<evidence type="ECO:0000313" key="8">
    <source>
        <dbReference type="Proteomes" id="UP000823201"/>
    </source>
</evidence>
<dbReference type="GO" id="GO:0004788">
    <property type="term" value="F:thiamine diphosphokinase activity"/>
    <property type="evidence" value="ECO:0007669"/>
    <property type="project" value="UniProtKB-EC"/>
</dbReference>
<dbReference type="Gene3D" id="3.40.50.10240">
    <property type="entry name" value="Thiamin pyrophosphokinase, catalytic domain"/>
    <property type="match status" value="1"/>
</dbReference>
<dbReference type="InterPro" id="IPR036371">
    <property type="entry name" value="TPK_B1-bd_sf"/>
</dbReference>
<dbReference type="InterPro" id="IPR007373">
    <property type="entry name" value="Thiamin_PyroPKinase_B1-bd"/>
</dbReference>
<protein>
    <recommendedName>
        <fullName evidence="5">Thiamine diphosphokinase</fullName>
        <ecNumber evidence="5">2.7.6.2</ecNumber>
    </recommendedName>
</protein>
<reference evidence="7 8" key="1">
    <citation type="submission" date="2021-01" db="EMBL/GenBank/DDBJ databases">
        <title>Genomic Encyclopedia of Type Strains, Phase IV (KMG-IV): sequencing the most valuable type-strain genomes for metagenomic binning, comparative biology and taxonomic classification.</title>
        <authorList>
            <person name="Goeker M."/>
        </authorList>
    </citation>
    <scope>NUCLEOTIDE SEQUENCE [LARGE SCALE GENOMIC DNA]</scope>
    <source>
        <strain evidence="7 8">DSM 100968</strain>
    </source>
</reference>
<sequence>MVVKLAIVAGGPETLIPDLLDPKYENFQWIGADRGTFVLLSKNIKPIKAFGDFDSVSKVEYHVIAEQAVDCETFPCEKDKTDLELAIDWALAKKPQQLLIFGVTGGRQDHALSAVYLLLKASRKATRMQLVDKKNSIELLDSGIYHLEKEPNYPYLSFLAISGKVTGLTLRGVKYPLHDAELVLGSSLCISNEQASNVSSVSFASGLLLMMRCSD</sequence>
<dbReference type="SMART" id="SM00983">
    <property type="entry name" value="TPK_B1_binding"/>
    <property type="match status" value="1"/>
</dbReference>
<evidence type="ECO:0000259" key="6">
    <source>
        <dbReference type="SMART" id="SM00983"/>
    </source>
</evidence>
<keyword evidence="1 7" id="KW-0808">Transferase</keyword>
<dbReference type="EC" id="2.7.6.2" evidence="5"/>
<dbReference type="InterPro" id="IPR006282">
    <property type="entry name" value="Thi_PPkinase"/>
</dbReference>
<dbReference type="SUPFAM" id="SSF63999">
    <property type="entry name" value="Thiamin pyrophosphokinase, catalytic domain"/>
    <property type="match status" value="1"/>
</dbReference>
<proteinExistence type="predicted"/>
<name>A0ABS2Q8Z9_9BACL</name>
<keyword evidence="2" id="KW-0547">Nucleotide-binding</keyword>
<dbReference type="InterPro" id="IPR036759">
    <property type="entry name" value="TPK_catalytic_sf"/>
</dbReference>